<dbReference type="InterPro" id="IPR006096">
    <property type="entry name" value="Glu/Leu/Phe/Val/Trp_DH_C"/>
</dbReference>
<keyword evidence="10" id="KW-1185">Reference proteome</keyword>
<reference evidence="9 10" key="1">
    <citation type="submission" date="2021-06" db="EMBL/GenBank/DDBJ databases">
        <title>Bradyrhizobium sp. S2-11-4 Genome sequencing.</title>
        <authorList>
            <person name="Jin L."/>
        </authorList>
    </citation>
    <scope>NUCLEOTIDE SEQUENCE [LARGE SCALE GENOMIC DNA]</scope>
    <source>
        <strain evidence="9 10">S2-11-4</strain>
    </source>
</reference>
<dbReference type="InterPro" id="IPR036291">
    <property type="entry name" value="NAD(P)-bd_dom_sf"/>
</dbReference>
<dbReference type="Pfam" id="PF00208">
    <property type="entry name" value="ELFV_dehydrog"/>
    <property type="match status" value="1"/>
</dbReference>
<evidence type="ECO:0000256" key="4">
    <source>
        <dbReference type="PIRSR" id="PIRSR000185-1"/>
    </source>
</evidence>
<feature type="site" description="Important for catalysis" evidence="6">
    <location>
        <position position="113"/>
    </location>
</feature>
<name>A0A975RXP2_9BRAD</name>
<evidence type="ECO:0000256" key="5">
    <source>
        <dbReference type="PIRSR" id="PIRSR000185-2"/>
    </source>
</evidence>
<dbReference type="InterPro" id="IPR006095">
    <property type="entry name" value="Glu/Leu/Phe/Val/Trp_DH"/>
</dbReference>
<protein>
    <recommendedName>
        <fullName evidence="3">Glutamate dehydrogenase</fullName>
    </recommendedName>
</protein>
<evidence type="ECO:0000256" key="7">
    <source>
        <dbReference type="RuleBase" id="RU004417"/>
    </source>
</evidence>
<evidence type="ECO:0000313" key="9">
    <source>
        <dbReference type="EMBL" id="QWG23368.1"/>
    </source>
</evidence>
<evidence type="ECO:0000313" key="10">
    <source>
        <dbReference type="Proteomes" id="UP000676951"/>
    </source>
</evidence>
<evidence type="ECO:0000256" key="3">
    <source>
        <dbReference type="PIRNR" id="PIRNR000185"/>
    </source>
</evidence>
<evidence type="ECO:0000256" key="6">
    <source>
        <dbReference type="PIRSR" id="PIRSR000185-3"/>
    </source>
</evidence>
<dbReference type="EMBL" id="CP076136">
    <property type="protein sequence ID" value="QWG23368.1"/>
    <property type="molecule type" value="Genomic_DNA"/>
</dbReference>
<comment type="similarity">
    <text evidence="1 3 7">Belongs to the Glu/Leu/Phe/Val dehydrogenases family.</text>
</comment>
<dbReference type="InterPro" id="IPR033922">
    <property type="entry name" value="NAD_bind_Glu_DH"/>
</dbReference>
<dbReference type="GO" id="GO:0004352">
    <property type="term" value="F:glutamate dehydrogenase (NAD+) activity"/>
    <property type="evidence" value="ECO:0007669"/>
    <property type="project" value="TreeGrafter"/>
</dbReference>
<keyword evidence="2 3" id="KW-0560">Oxidoreductase</keyword>
<dbReference type="InterPro" id="IPR033524">
    <property type="entry name" value="Glu/Leu/Phe/Val_DH_AS"/>
</dbReference>
<dbReference type="RefSeq" id="WP_215604123.1">
    <property type="nucleotide sequence ID" value="NZ_CP076136.1"/>
</dbReference>
<dbReference type="SUPFAM" id="SSF51735">
    <property type="entry name" value="NAD(P)-binding Rossmann-fold domains"/>
    <property type="match status" value="1"/>
</dbReference>
<dbReference type="SMART" id="SM00839">
    <property type="entry name" value="ELFV_dehydrog"/>
    <property type="match status" value="1"/>
</dbReference>
<dbReference type="SUPFAM" id="SSF53223">
    <property type="entry name" value="Aminoacid dehydrogenase-like, N-terminal domain"/>
    <property type="match status" value="1"/>
</dbReference>
<dbReference type="Gene3D" id="3.40.50.720">
    <property type="entry name" value="NAD(P)-binding Rossmann-like Domain"/>
    <property type="match status" value="1"/>
</dbReference>
<dbReference type="Gene3D" id="3.40.50.10860">
    <property type="entry name" value="Leucine Dehydrogenase, chain A, domain 1"/>
    <property type="match status" value="1"/>
</dbReference>
<dbReference type="GO" id="GO:0006538">
    <property type="term" value="P:L-glutamate catabolic process"/>
    <property type="evidence" value="ECO:0007669"/>
    <property type="project" value="TreeGrafter"/>
</dbReference>
<accession>A0A975RXP2</accession>
<evidence type="ECO:0000256" key="2">
    <source>
        <dbReference type="ARBA" id="ARBA00023002"/>
    </source>
</evidence>
<evidence type="ECO:0000259" key="8">
    <source>
        <dbReference type="SMART" id="SM00839"/>
    </source>
</evidence>
<feature type="binding site" evidence="5">
    <location>
        <position position="149"/>
    </location>
    <ligand>
        <name>NAD(+)</name>
        <dbReference type="ChEBI" id="CHEBI:57540"/>
    </ligand>
</feature>
<dbReference type="GO" id="GO:0000166">
    <property type="term" value="F:nucleotide binding"/>
    <property type="evidence" value="ECO:0007669"/>
    <property type="project" value="UniProtKB-KW"/>
</dbReference>
<organism evidence="9 10">
    <name type="scientific">Bradyrhizobium sediminis</name>
    <dbReference type="NCBI Taxonomy" id="2840469"/>
    <lineage>
        <taxon>Bacteria</taxon>
        <taxon>Pseudomonadati</taxon>
        <taxon>Pseudomonadota</taxon>
        <taxon>Alphaproteobacteria</taxon>
        <taxon>Hyphomicrobiales</taxon>
        <taxon>Nitrobacteraceae</taxon>
        <taxon>Bradyrhizobium</taxon>
    </lineage>
</organism>
<keyword evidence="5" id="KW-0520">NAD</keyword>
<gene>
    <name evidence="9" type="ORF">KMZ93_26160</name>
</gene>
<evidence type="ECO:0000256" key="1">
    <source>
        <dbReference type="ARBA" id="ARBA00006382"/>
    </source>
</evidence>
<dbReference type="PIRSF" id="PIRSF000185">
    <property type="entry name" value="Glu_DH"/>
    <property type="match status" value="1"/>
</dbReference>
<dbReference type="Pfam" id="PF02812">
    <property type="entry name" value="ELFV_dehydrog_N"/>
    <property type="match status" value="1"/>
</dbReference>
<keyword evidence="5" id="KW-0547">Nucleotide-binding</keyword>
<dbReference type="InterPro" id="IPR046346">
    <property type="entry name" value="Aminoacid_DH-like_N_sf"/>
</dbReference>
<dbReference type="InterPro" id="IPR006097">
    <property type="entry name" value="Glu/Leu/Phe/Val/Trp_DH_dimer"/>
</dbReference>
<dbReference type="PANTHER" id="PTHR11606">
    <property type="entry name" value="GLUTAMATE DEHYDROGENASE"/>
    <property type="match status" value="1"/>
</dbReference>
<proteinExistence type="inferred from homology"/>
<dbReference type="CDD" id="cd01076">
    <property type="entry name" value="NAD_bind_1_Glu_DH"/>
    <property type="match status" value="1"/>
</dbReference>
<dbReference type="PANTHER" id="PTHR11606:SF13">
    <property type="entry name" value="GLUTAMATE DEHYDROGENASE 1, MITOCHONDRIAL"/>
    <property type="match status" value="1"/>
</dbReference>
<sequence length="368" mass="38874">MEDMFRFADDFGPARIIHICRPSLALKAIVVIDNTACGAGIGGVRMAPDVSVEECFRLARAMTWKNAAAGLPHGGGKSVIFGNPRMAGALKEQLIRAFADGIRDITDYIPGPDMGTDEQCMAWVKDEIGRAVGLPAALGGIPLDEIGATGFGLAACVDVASEFIGLDLKGARIAVQGFGAVGKHVALFLAQKGALLVAASDTGGTLADPSGLDVGALIALKEAGRSLNDHDKGSKLAADAILDIDCDIWIPAARPDVVRADNVSRLRTRLMVQGANIPCTPEAERALHERGVLVIPDFIANAGGVICASVESRGGTQRAAFDDIDERIRANVRAVLEESRRQKALPRAAAVALAERRVRAAMQTRRWR</sequence>
<dbReference type="InterPro" id="IPR014362">
    <property type="entry name" value="Glu_DH"/>
</dbReference>
<feature type="domain" description="Glutamate/phenylalanine/leucine/valine/L-tryptophan dehydrogenase C-terminal" evidence="8">
    <location>
        <begin position="140"/>
        <end position="366"/>
    </location>
</feature>
<dbReference type="Proteomes" id="UP000676951">
    <property type="component" value="Chromosome"/>
</dbReference>
<dbReference type="AlphaFoldDB" id="A0A975RXP2"/>
<feature type="binding site" evidence="5">
    <location>
        <position position="65"/>
    </location>
    <ligand>
        <name>substrate</name>
    </ligand>
</feature>
<dbReference type="PROSITE" id="PS00074">
    <property type="entry name" value="GLFV_DEHYDROGENASE"/>
    <property type="match status" value="1"/>
</dbReference>
<feature type="active site" description="Proton donor" evidence="4">
    <location>
        <position position="77"/>
    </location>
</feature>
<dbReference type="PRINTS" id="PR00082">
    <property type="entry name" value="GLFDHDRGNASE"/>
</dbReference>